<evidence type="ECO:0000256" key="6">
    <source>
        <dbReference type="ARBA" id="ARBA00023065"/>
    </source>
</evidence>
<dbReference type="PANTHER" id="PTHR42771">
    <property type="entry name" value="IRON(3+)-HYDROXAMATE IMPORT ATP-BINDING PROTEIN FHUC"/>
    <property type="match status" value="1"/>
</dbReference>
<dbReference type="EMBL" id="JAAZHI010000109">
    <property type="protein sequence ID" value="NLA55635.1"/>
    <property type="molecule type" value="Genomic_DNA"/>
</dbReference>
<keyword evidence="7" id="KW-0472">Membrane</keyword>
<evidence type="ECO:0000256" key="4">
    <source>
        <dbReference type="ARBA" id="ARBA00022496"/>
    </source>
</evidence>
<gene>
    <name evidence="9" type="ORF">GX859_04955</name>
</gene>
<dbReference type="InterPro" id="IPR003959">
    <property type="entry name" value="ATPase_AAA_core"/>
</dbReference>
<dbReference type="InterPro" id="IPR051535">
    <property type="entry name" value="Siderophore_ABC-ATPase"/>
</dbReference>
<dbReference type="SUPFAM" id="SSF52540">
    <property type="entry name" value="P-loop containing nucleoside triphosphate hydrolases"/>
    <property type="match status" value="1"/>
</dbReference>
<evidence type="ECO:0000256" key="5">
    <source>
        <dbReference type="ARBA" id="ARBA00023004"/>
    </source>
</evidence>
<evidence type="ECO:0000256" key="2">
    <source>
        <dbReference type="ARBA" id="ARBA00022448"/>
    </source>
</evidence>
<dbReference type="Pfam" id="PF13476">
    <property type="entry name" value="AAA_23"/>
    <property type="match status" value="1"/>
</dbReference>
<dbReference type="InterPro" id="IPR027417">
    <property type="entry name" value="P-loop_NTPase"/>
</dbReference>
<evidence type="ECO:0000256" key="1">
    <source>
        <dbReference type="ARBA" id="ARBA00004202"/>
    </source>
</evidence>
<evidence type="ECO:0000256" key="7">
    <source>
        <dbReference type="ARBA" id="ARBA00023136"/>
    </source>
</evidence>
<proteinExistence type="predicted"/>
<evidence type="ECO:0000313" key="10">
    <source>
        <dbReference type="Proteomes" id="UP000557899"/>
    </source>
</evidence>
<evidence type="ECO:0000259" key="8">
    <source>
        <dbReference type="SMART" id="SM00382"/>
    </source>
</evidence>
<dbReference type="Gene3D" id="3.40.50.300">
    <property type="entry name" value="P-loop containing nucleotide triphosphate hydrolases"/>
    <property type="match status" value="2"/>
</dbReference>
<dbReference type="GO" id="GO:0005886">
    <property type="term" value="C:plasma membrane"/>
    <property type="evidence" value="ECO:0007669"/>
    <property type="project" value="UniProtKB-SubCell"/>
</dbReference>
<comment type="caution">
    <text evidence="9">The sequence shown here is derived from an EMBL/GenBank/DDBJ whole genome shotgun (WGS) entry which is preliminary data.</text>
</comment>
<dbReference type="Proteomes" id="UP000557899">
    <property type="component" value="Unassembled WGS sequence"/>
</dbReference>
<keyword evidence="5" id="KW-0408">Iron</keyword>
<organism evidence="9 10">
    <name type="scientific">Corynebacterium humireducens</name>
    <dbReference type="NCBI Taxonomy" id="1223514"/>
    <lineage>
        <taxon>Bacteria</taxon>
        <taxon>Bacillati</taxon>
        <taxon>Actinomycetota</taxon>
        <taxon>Actinomycetes</taxon>
        <taxon>Mycobacteriales</taxon>
        <taxon>Corynebacteriaceae</taxon>
        <taxon>Corynebacterium</taxon>
    </lineage>
</organism>
<evidence type="ECO:0000313" key="9">
    <source>
        <dbReference type="EMBL" id="NLA55635.1"/>
    </source>
</evidence>
<dbReference type="AlphaFoldDB" id="A0A7X6PMG0"/>
<accession>A0A7X6PMG0</accession>
<dbReference type="GO" id="GO:0006826">
    <property type="term" value="P:iron ion transport"/>
    <property type="evidence" value="ECO:0007669"/>
    <property type="project" value="UniProtKB-KW"/>
</dbReference>
<dbReference type="InterPro" id="IPR003593">
    <property type="entry name" value="AAA+_ATPase"/>
</dbReference>
<dbReference type="InterPro" id="IPR038729">
    <property type="entry name" value="Rad50/SbcC_AAA"/>
</dbReference>
<keyword evidence="6" id="KW-0406">Ion transport</keyword>
<evidence type="ECO:0000256" key="3">
    <source>
        <dbReference type="ARBA" id="ARBA00022475"/>
    </source>
</evidence>
<keyword evidence="4" id="KW-0410">Iron transport</keyword>
<keyword evidence="3" id="KW-1003">Cell membrane</keyword>
<dbReference type="GO" id="GO:0006302">
    <property type="term" value="P:double-strand break repair"/>
    <property type="evidence" value="ECO:0007669"/>
    <property type="project" value="InterPro"/>
</dbReference>
<dbReference type="GO" id="GO:0005524">
    <property type="term" value="F:ATP binding"/>
    <property type="evidence" value="ECO:0007669"/>
    <property type="project" value="InterPro"/>
</dbReference>
<protein>
    <submittedName>
        <fullName evidence="9">AAA family ATPase</fullName>
    </submittedName>
</protein>
<dbReference type="GO" id="GO:0016887">
    <property type="term" value="F:ATP hydrolysis activity"/>
    <property type="evidence" value="ECO:0007669"/>
    <property type="project" value="InterPro"/>
</dbReference>
<dbReference type="PANTHER" id="PTHR42771:SF2">
    <property type="entry name" value="IRON(3+)-HYDROXAMATE IMPORT ATP-BINDING PROTEIN FHUC"/>
    <property type="match status" value="1"/>
</dbReference>
<dbReference type="Pfam" id="PF13304">
    <property type="entry name" value="AAA_21"/>
    <property type="match status" value="1"/>
</dbReference>
<comment type="subcellular location">
    <subcellularLocation>
        <location evidence="1">Cell membrane</location>
        <topology evidence="1">Peripheral membrane protein</topology>
    </subcellularLocation>
</comment>
<keyword evidence="2" id="KW-0813">Transport</keyword>
<sequence length="234" mass="25951">MFIRSLRVAPIEEDTYVTRIPVVRHLMQRESLRLTSPVTCFVGDNGSGKSTLIEAIAIAAGFDPGGGPLRDRAFRGQIHPTHSPLSRWLSLRGRDIPMRGYFLRAETHYDTVTVFDTLPDAEQARHEMSHGESVMSILGEQINGAGLYIFDEPESGLSVVRQMALVAEIHQAVRRGGQFIIATHSPIILAIPDAAIIDITEDGLEETVYEEAEAVIATREFLEDPQGTIRYILE</sequence>
<feature type="domain" description="AAA+ ATPase" evidence="8">
    <location>
        <begin position="35"/>
        <end position="204"/>
    </location>
</feature>
<dbReference type="SMART" id="SM00382">
    <property type="entry name" value="AAA"/>
    <property type="match status" value="1"/>
</dbReference>
<reference evidence="9 10" key="1">
    <citation type="journal article" date="2020" name="Biotechnol. Biofuels">
        <title>New insights from the biogas microbiome by comprehensive genome-resolved metagenomics of nearly 1600 species originating from multiple anaerobic digesters.</title>
        <authorList>
            <person name="Campanaro S."/>
            <person name="Treu L."/>
            <person name="Rodriguez-R L.M."/>
            <person name="Kovalovszki A."/>
            <person name="Ziels R.M."/>
            <person name="Maus I."/>
            <person name="Zhu X."/>
            <person name="Kougias P.G."/>
            <person name="Basile A."/>
            <person name="Luo G."/>
            <person name="Schluter A."/>
            <person name="Konstantinidis K.T."/>
            <person name="Angelidaki I."/>
        </authorList>
    </citation>
    <scope>NUCLEOTIDE SEQUENCE [LARGE SCALE GENOMIC DNA]</scope>
    <source>
        <strain evidence="9">AS15tlH2ME_198</strain>
    </source>
</reference>
<name>A0A7X6PMG0_9CORY</name>